<dbReference type="Gene3D" id="2.120.10.30">
    <property type="entry name" value="TolB, C-terminal domain"/>
    <property type="match status" value="1"/>
</dbReference>
<dbReference type="InterPro" id="IPR011042">
    <property type="entry name" value="6-blade_b-propeller_TolB-like"/>
</dbReference>
<dbReference type="RefSeq" id="WP_092531965.1">
    <property type="nucleotide sequence ID" value="NZ_FNKQ01000001.1"/>
</dbReference>
<keyword evidence="2" id="KW-1133">Transmembrane helix</keyword>
<dbReference type="EMBL" id="FNKQ01000001">
    <property type="protein sequence ID" value="SDQ08927.1"/>
    <property type="molecule type" value="Genomic_DNA"/>
</dbReference>
<dbReference type="Proteomes" id="UP000255421">
    <property type="component" value="Unassembled WGS sequence"/>
</dbReference>
<evidence type="ECO:0008006" key="7">
    <source>
        <dbReference type="Google" id="ProtNLM"/>
    </source>
</evidence>
<protein>
    <recommendedName>
        <fullName evidence="7">Arylsulfotransferase (ASST)</fullName>
    </recommendedName>
</protein>
<sequence length="426" mass="46123">MAPSLPASPRSAGAALAVFGVLILVLTLGVSAALAPEVGSASAGNGTQQTLVGSQGGGPGLHEKGSVYLLEGKETAWRADGTDSYFDVTMLDNGSVLAGFMDSGYEECGPYESPCTHTGFRVIDPHANDSSAEPEVVYEYSFPVRTRVNSEVHDVELLPSGEFLVTDMEYERIFTVKNGEITWQWNASSQYDAPEDPTRTDWLHINDVDAIGEDRYLVSVRNAHQLVVVERGEGVVEVINKDEDGDGKGDPTLLRQQHNPQWLGNGSVLVADSHNDRIVELHRNAETGEWEEAWALYGAEGVPFSWPRDADRLSNGNTLVTDSLNQRIVEVNESGEVVWSYKTPQVPYEAERLPEGETVGGVSYADSNDGDVGDGQIPVLSFLLMVAQTGLQVPFWFNELHVAVSLISIFSVLGGGALVVWGTVRD</sequence>
<evidence type="ECO:0000313" key="6">
    <source>
        <dbReference type="Proteomes" id="UP000255421"/>
    </source>
</evidence>
<reference evidence="3 6" key="3">
    <citation type="submission" date="2018-07" db="EMBL/GenBank/DDBJ databases">
        <title>Genome sequence of extremly halophilic archaeon Halopelagius longus strain BC12-B1.</title>
        <authorList>
            <person name="Zhang X."/>
        </authorList>
    </citation>
    <scope>NUCLEOTIDE SEQUENCE [LARGE SCALE GENOMIC DNA]</scope>
    <source>
        <strain evidence="3 6">BC12-B1</strain>
    </source>
</reference>
<organism evidence="4 5">
    <name type="scientific">Halopelagius longus</name>
    <dbReference type="NCBI Taxonomy" id="1236180"/>
    <lineage>
        <taxon>Archaea</taxon>
        <taxon>Methanobacteriati</taxon>
        <taxon>Methanobacteriota</taxon>
        <taxon>Stenosarchaea group</taxon>
        <taxon>Halobacteria</taxon>
        <taxon>Halobacteriales</taxon>
        <taxon>Haloferacaceae</taxon>
    </lineage>
</organism>
<feature type="compositionally biased region" description="Polar residues" evidence="1">
    <location>
        <begin position="42"/>
        <end position="53"/>
    </location>
</feature>
<dbReference type="AlphaFoldDB" id="A0A1H0Y180"/>
<dbReference type="InterPro" id="IPR053143">
    <property type="entry name" value="Arylsulfate_ST"/>
</dbReference>
<feature type="transmembrane region" description="Helical" evidence="2">
    <location>
        <begin position="403"/>
        <end position="424"/>
    </location>
</feature>
<dbReference type="PANTHER" id="PTHR35340:SF5">
    <property type="entry name" value="ASST-DOMAIN-CONTAINING PROTEIN"/>
    <property type="match status" value="1"/>
</dbReference>
<keyword evidence="2" id="KW-0812">Transmembrane</keyword>
<evidence type="ECO:0000313" key="3">
    <source>
        <dbReference type="EMBL" id="RDI72221.1"/>
    </source>
</evidence>
<dbReference type="SUPFAM" id="SSF63829">
    <property type="entry name" value="Calcium-dependent phosphotriesterase"/>
    <property type="match status" value="1"/>
</dbReference>
<keyword evidence="6" id="KW-1185">Reference proteome</keyword>
<gene>
    <name evidence="3" type="ORF">DWB78_11145</name>
    <name evidence="4" type="ORF">SAMN05216278_0337</name>
</gene>
<feature type="region of interest" description="Disordered" evidence="1">
    <location>
        <begin position="39"/>
        <end position="59"/>
    </location>
</feature>
<dbReference type="Proteomes" id="UP000199289">
    <property type="component" value="Unassembled WGS sequence"/>
</dbReference>
<reference evidence="4" key="2">
    <citation type="submission" date="2016-10" db="EMBL/GenBank/DDBJ databases">
        <authorList>
            <person name="de Groot N.N."/>
        </authorList>
    </citation>
    <scope>NUCLEOTIDE SEQUENCE [LARGE SCALE GENOMIC DNA]</scope>
    <source>
        <strain evidence="4">CGMCC 1.12397</strain>
    </source>
</reference>
<keyword evidence="2" id="KW-0472">Membrane</keyword>
<reference evidence="5" key="1">
    <citation type="submission" date="2016-10" db="EMBL/GenBank/DDBJ databases">
        <authorList>
            <person name="Varghese N."/>
            <person name="Submissions S."/>
        </authorList>
    </citation>
    <scope>NUCLEOTIDE SEQUENCE [LARGE SCALE GENOMIC DNA]</scope>
    <source>
        <strain evidence="5">CGMCC 1.12397</strain>
    </source>
</reference>
<dbReference type="EMBL" id="QQST01000001">
    <property type="protein sequence ID" value="RDI72221.1"/>
    <property type="molecule type" value="Genomic_DNA"/>
</dbReference>
<evidence type="ECO:0000256" key="1">
    <source>
        <dbReference type="SAM" id="MobiDB-lite"/>
    </source>
</evidence>
<evidence type="ECO:0000313" key="4">
    <source>
        <dbReference type="EMBL" id="SDQ08927.1"/>
    </source>
</evidence>
<proteinExistence type="predicted"/>
<accession>A0A1H0Y180</accession>
<name>A0A1H0Y180_9EURY</name>
<dbReference type="OrthoDB" id="306371at2157"/>
<evidence type="ECO:0000256" key="2">
    <source>
        <dbReference type="SAM" id="Phobius"/>
    </source>
</evidence>
<feature type="transmembrane region" description="Helical" evidence="2">
    <location>
        <begin position="12"/>
        <end position="35"/>
    </location>
</feature>
<evidence type="ECO:0000313" key="5">
    <source>
        <dbReference type="Proteomes" id="UP000199289"/>
    </source>
</evidence>
<dbReference type="PANTHER" id="PTHR35340">
    <property type="entry name" value="PQQ ENZYME REPEAT PROTEIN-RELATED"/>
    <property type="match status" value="1"/>
</dbReference>